<organism evidence="2 3">
    <name type="scientific">Catenaria anguillulae PL171</name>
    <dbReference type="NCBI Taxonomy" id="765915"/>
    <lineage>
        <taxon>Eukaryota</taxon>
        <taxon>Fungi</taxon>
        <taxon>Fungi incertae sedis</taxon>
        <taxon>Blastocladiomycota</taxon>
        <taxon>Blastocladiomycetes</taxon>
        <taxon>Blastocladiales</taxon>
        <taxon>Catenariaceae</taxon>
        <taxon>Catenaria</taxon>
    </lineage>
</organism>
<dbReference type="EMBL" id="MCFL01000002">
    <property type="protein sequence ID" value="ORZ40798.1"/>
    <property type="molecule type" value="Genomic_DNA"/>
</dbReference>
<dbReference type="Proteomes" id="UP000193411">
    <property type="component" value="Unassembled WGS sequence"/>
</dbReference>
<comment type="caution">
    <text evidence="2">The sequence shown here is derived from an EMBL/GenBank/DDBJ whole genome shotgun (WGS) entry which is preliminary data.</text>
</comment>
<feature type="transmembrane region" description="Helical" evidence="1">
    <location>
        <begin position="55"/>
        <end position="77"/>
    </location>
</feature>
<evidence type="ECO:0000313" key="3">
    <source>
        <dbReference type="Proteomes" id="UP000193411"/>
    </source>
</evidence>
<evidence type="ECO:0000256" key="1">
    <source>
        <dbReference type="SAM" id="Phobius"/>
    </source>
</evidence>
<proteinExistence type="predicted"/>
<keyword evidence="3" id="KW-1185">Reference proteome</keyword>
<evidence type="ECO:0000313" key="2">
    <source>
        <dbReference type="EMBL" id="ORZ40798.1"/>
    </source>
</evidence>
<dbReference type="AlphaFoldDB" id="A0A1Y2I1P9"/>
<protein>
    <submittedName>
        <fullName evidence="2">Uncharacterized protein</fullName>
    </submittedName>
</protein>
<gene>
    <name evidence="2" type="ORF">BCR44DRAFT_1423809</name>
</gene>
<sequence length="92" mass="10325">MTWSTREAVSCLPFTYKGITLLAFMAITLHLDNGNSSKTSSNIGLKYIHRSRDNVLRIFTFGVYWNWSACTTGFVLFSSLCAPENLLALRLA</sequence>
<keyword evidence="1" id="KW-1133">Transmembrane helix</keyword>
<keyword evidence="1" id="KW-0472">Membrane</keyword>
<name>A0A1Y2I1P9_9FUNG</name>
<accession>A0A1Y2I1P9</accession>
<reference evidence="2 3" key="1">
    <citation type="submission" date="2016-07" db="EMBL/GenBank/DDBJ databases">
        <title>Pervasive Adenine N6-methylation of Active Genes in Fungi.</title>
        <authorList>
            <consortium name="DOE Joint Genome Institute"/>
            <person name="Mondo S.J."/>
            <person name="Dannebaum R.O."/>
            <person name="Kuo R.C."/>
            <person name="Labutti K."/>
            <person name="Haridas S."/>
            <person name="Kuo A."/>
            <person name="Salamov A."/>
            <person name="Ahrendt S.R."/>
            <person name="Lipzen A."/>
            <person name="Sullivan W."/>
            <person name="Andreopoulos W.B."/>
            <person name="Clum A."/>
            <person name="Lindquist E."/>
            <person name="Daum C."/>
            <person name="Ramamoorthy G.K."/>
            <person name="Gryganskyi A."/>
            <person name="Culley D."/>
            <person name="Magnuson J.K."/>
            <person name="James T.Y."/>
            <person name="O'Malley M.A."/>
            <person name="Stajich J.E."/>
            <person name="Spatafora J.W."/>
            <person name="Visel A."/>
            <person name="Grigoriev I.V."/>
        </authorList>
    </citation>
    <scope>NUCLEOTIDE SEQUENCE [LARGE SCALE GENOMIC DNA]</scope>
    <source>
        <strain evidence="2 3">PL171</strain>
    </source>
</reference>
<keyword evidence="1" id="KW-0812">Transmembrane</keyword>